<proteinExistence type="predicted"/>
<feature type="region of interest" description="Disordered" evidence="2">
    <location>
        <begin position="703"/>
        <end position="723"/>
    </location>
</feature>
<feature type="compositionally biased region" description="Pro residues" evidence="2">
    <location>
        <begin position="1232"/>
        <end position="1242"/>
    </location>
</feature>
<dbReference type="Proteomes" id="UP000700334">
    <property type="component" value="Unassembled WGS sequence"/>
</dbReference>
<dbReference type="OrthoDB" id="10692832at2759"/>
<dbReference type="EMBL" id="JAGFMF010011871">
    <property type="protein sequence ID" value="KAG8510373.1"/>
    <property type="molecule type" value="Genomic_DNA"/>
</dbReference>
<feature type="compositionally biased region" description="Basic and acidic residues" evidence="2">
    <location>
        <begin position="1986"/>
        <end position="1996"/>
    </location>
</feature>
<feature type="region of interest" description="Disordered" evidence="2">
    <location>
        <begin position="824"/>
        <end position="861"/>
    </location>
</feature>
<dbReference type="PANTHER" id="PTHR13037">
    <property type="entry name" value="FORMIN"/>
    <property type="match status" value="1"/>
</dbReference>
<feature type="compositionally biased region" description="Polar residues" evidence="2">
    <location>
        <begin position="834"/>
        <end position="843"/>
    </location>
</feature>
<comment type="caution">
    <text evidence="3">The sequence shown here is derived from an EMBL/GenBank/DDBJ whole genome shotgun (WGS) entry which is preliminary data.</text>
</comment>
<protein>
    <submittedName>
        <fullName evidence="3">Uncharacterized protein</fullName>
    </submittedName>
</protein>
<name>A0A8J5ZYG4_GALPY</name>
<feature type="compositionally biased region" description="Basic and acidic residues" evidence="2">
    <location>
        <begin position="1619"/>
        <end position="1629"/>
    </location>
</feature>
<feature type="region of interest" description="Disordered" evidence="2">
    <location>
        <begin position="343"/>
        <end position="425"/>
    </location>
</feature>
<feature type="compositionally biased region" description="Basic residues" evidence="2">
    <location>
        <begin position="1215"/>
        <end position="1231"/>
    </location>
</feature>
<feature type="region of interest" description="Disordered" evidence="2">
    <location>
        <begin position="1971"/>
        <end position="2001"/>
    </location>
</feature>
<keyword evidence="1" id="KW-0945">Host-virus interaction</keyword>
<gene>
    <name evidence="3" type="ORF">J0S82_017900</name>
</gene>
<evidence type="ECO:0000313" key="4">
    <source>
        <dbReference type="Proteomes" id="UP000700334"/>
    </source>
</evidence>
<keyword evidence="4" id="KW-1185">Reference proteome</keyword>
<feature type="region of interest" description="Disordered" evidence="2">
    <location>
        <begin position="1261"/>
        <end position="1333"/>
    </location>
</feature>
<evidence type="ECO:0000256" key="2">
    <source>
        <dbReference type="SAM" id="MobiDB-lite"/>
    </source>
</evidence>
<feature type="compositionally biased region" description="Low complexity" evidence="2">
    <location>
        <begin position="1304"/>
        <end position="1314"/>
    </location>
</feature>
<feature type="region of interest" description="Disordered" evidence="2">
    <location>
        <begin position="1119"/>
        <end position="1247"/>
    </location>
</feature>
<feature type="compositionally biased region" description="Basic and acidic residues" evidence="2">
    <location>
        <begin position="401"/>
        <end position="417"/>
    </location>
</feature>
<organism evidence="3 4">
    <name type="scientific">Galemys pyrenaicus</name>
    <name type="common">Iberian desman</name>
    <name type="synonym">Pyrenean desman</name>
    <dbReference type="NCBI Taxonomy" id="202257"/>
    <lineage>
        <taxon>Eukaryota</taxon>
        <taxon>Metazoa</taxon>
        <taxon>Chordata</taxon>
        <taxon>Craniata</taxon>
        <taxon>Vertebrata</taxon>
        <taxon>Euteleostomi</taxon>
        <taxon>Mammalia</taxon>
        <taxon>Eutheria</taxon>
        <taxon>Laurasiatheria</taxon>
        <taxon>Eulipotyphla</taxon>
        <taxon>Talpidae</taxon>
        <taxon>Galemys</taxon>
    </lineage>
</organism>
<sequence length="2469" mass="264831">MPLLPTLLKLANHDLVTPLPRAGRVHRKCGFPQGLSTGRSFTGRWVGAHRHLLAPQERRSQRGASLLLGGWTWAALIARCGAAPERRPLTPSPHWAGRHARLQEPAALWASRHKGLVLDSPLLARWARRDGAACSSCGGAMWVIARVTGDPAGLLRDLRSTARVQSGTTGRGGTREVSRCLGRQILPPPLPQPSNPAYPPAGQAAHFAEMVAADRGNMGCRHRVQTPNLVNQEGDLALNGSAPSSLGLSKMAVGSRHPEALPTPMITWVASLCHLRPWATGSSPSAKLDGSHHPVSGLAKGWWGNGNAYANTLENSAANFGRMGPQAEGCCLSVCSLLSPCDESETGGTDTGGGRSDRDRGGRNREALLKRDQMKGADDFKPSRQTTLPSEQRPDFGTGGRRPDAEVPHSLPGDRRRGPSSQFRALRPTRRAFVYLLSRHLHGPVPDVDRNGPDHWCGKLRRRPHPRLRRPTEPLLLVAERESKPAGRRSGAAQAQSASPLGVYRWLGTEGKDEKEKEGHDSHMAFDISTFPKTIGQETANSQKREFQNSKEVSVWIVGHRSSAVAQDSAGSGLHQKQPCKLKRSFRFYSCILHGVFAVSDAKSGKTVANAISLNNCVVTTHPVPPAPVAPCGQKKVQQLQREGPNLPGTGPVAIPTCSDQGCGSMLCPPPDRRGSLEKWGMRLTTEMEFVYEGDHNCEQAVEHPQSQKASEHGQEQGLGTPSCGAAPILEAPVVFSEVLSSGHRGCTLDQGHLVGCSSLLRPVRTGPVTGPLTIEEQVAAAGILLHFEDLILCVVVVMEDEVACEEEDLGPHLTTLAHPLAMQPDEGERARTNRPTGPTVLTSSSESTNASSSSRKQPRGVSSYSRYLGILQGRLVAGRPVEHPLGCVSVDVSKEELLHQAVQVVLEVLFLHADQLQFVHGEIHGLGALTAILLPPQVIGHILLPGAPRRDEARARVVHQLAESLGHSFCVADDLDIVQLVVSFGAPTNDPGGLAQADLAPDDEGVGGACAAVATIIELVQRGSASRGKTPPTPKTRGNPARNGPAGDRRKNLGQGARDAGSLARGGISAAPPPPAPTPILLSGTLTVKQQGREQVSEQEAARPGHLQSSSLTFAHAEQPGSLAVPRPTPLEPPRRSGSVLPPAARRMRPGGGGAEWGNRDKRSGAGTRGRAAPPPAPEASGPGPRFRRPRRAPCPGDAAQGLRGAHSLGARSRPPRARPPRARPPRVRPPRVPPRPPPAPLGAAVAAAVAADASLHISRAQPAGPTGRGAGAGPGAGPELGAPGEGARGLERAQAPPPPSGPASSPFLRTPHPLQPSAPAPPRLPAGCDTRSHQPLLYTHLEESLTADSCQEEQETGNSGPIAAVSVCGGQGSEATGLCPGERHRAESGLLSSARSILELPLALASSITFLDLRRQMVSMLSFARDNYIDSCWFSEFCVLPAMAADGGKRKGLKQFLIWTNLCEPTLEGLEAWKEDCLTSSRGLPIGSVDEEKLLEAVGLGERRQEEEEDSIVYSPKWMEQMTSIWREKEKGISGSQFSLVYILTTLMPLMPVSEVTVVTLPWSQLLLSLPLTLGGHAQVGAPVLDTGINGWRHEDARTVRTARTSRPTNEGAAAAAEREEAAERNHPGPCSSAPILLLQLALVGRMAQCRRVQSPKKTAGGTERWQAMNIVESPIPRESESILGVGAVCGLWLRPQPEKAKKPDDSWCVTADAVSGSRLAWWACASGRTCVGHGINGRRHEDARTVRTARTSRPTNEGAAAAAEREAAERRWPGTWQAGVLGGWEAGSPPSPQRISPSRLLLLSLLLLLLSGLSGGHAQVGAPVLDTGINGWRHEDARTVRTVRTDRQNCKDLWTDRPDSSSSSRERRSSREDQGCDCHYLQAGRCVAAGREYRSKVRDGSGQTEVTRYVAGMGARGPGGWQAAQPLVHLTFSAASLSLLLLLPLLVGMRKWVHLNLDTGLYGWRQEDASSERTNASSKTNKKQREEAAERRHGATGKGSKLDHRLLFALAIGLFNISFLVHSQCRSFSSSLIVHCTYTQYCLPGSACPTPESFLKKGLPTDSNSQAATLREVPGLLEHSGEHVQVGVPELDTGLNGRRHEDARTNRTYSTDKQQREHQSATLEYTQGRVTIFCALCPGESVDSRRVSSSQAGSPVEAEGLGKTQSRKMLTEQPGMLSPMGNPDGGARPASGGHAQVGAPVLDTGLNGRRHEDARTVRTNRQNCEDRQYQQEKQQPRGQRVALTDNLRVFQDTLGLNKMKSALHCRILHTFIISKTGNCIGNGNSKPDTSAKVTPEITPSSDVLEYLPKEVRLGKCSDKGFGDSLQSVLTWLLGNQAGPLTKVGKPRTTSGEVYERWWPITSFAGRKGDELEEACNKGVAESTEWKKQRFRLAEKKGGRHREEGLKDTGILFHQGTQQQANLGHVEFSANTHSKLSASDGTLTAHKPKRTGQQCPRWYQEAPGLAA</sequence>
<feature type="compositionally biased region" description="Low complexity" evidence="2">
    <location>
        <begin position="844"/>
        <end position="855"/>
    </location>
</feature>
<evidence type="ECO:0000313" key="3">
    <source>
        <dbReference type="EMBL" id="KAG8510373.1"/>
    </source>
</evidence>
<dbReference type="PANTHER" id="PTHR13037:SF24">
    <property type="entry name" value="POLYCOMB PROTEIN PCL-RELATED"/>
    <property type="match status" value="1"/>
</dbReference>
<feature type="compositionally biased region" description="Gly residues" evidence="2">
    <location>
        <begin position="1268"/>
        <end position="1289"/>
    </location>
</feature>
<feature type="non-terminal residue" evidence="3">
    <location>
        <position position="2469"/>
    </location>
</feature>
<feature type="region of interest" description="Disordered" evidence="2">
    <location>
        <begin position="1753"/>
        <end position="1772"/>
    </location>
</feature>
<feature type="region of interest" description="Disordered" evidence="2">
    <location>
        <begin position="2147"/>
        <end position="2242"/>
    </location>
</feature>
<feature type="compositionally biased region" description="Pro residues" evidence="2">
    <location>
        <begin position="1315"/>
        <end position="1326"/>
    </location>
</feature>
<accession>A0A8J5ZYG4</accession>
<reference evidence="3" key="1">
    <citation type="journal article" date="2021" name="Evol. Appl.">
        <title>The genome of the Pyrenean desman and the effects of bottlenecks and inbreeding on the genomic landscape of an endangered species.</title>
        <authorList>
            <person name="Escoda L."/>
            <person name="Castresana J."/>
        </authorList>
    </citation>
    <scope>NUCLEOTIDE SEQUENCE</scope>
    <source>
        <strain evidence="3">IBE-C5619</strain>
    </source>
</reference>
<evidence type="ECO:0000256" key="1">
    <source>
        <dbReference type="ARBA" id="ARBA00022581"/>
    </source>
</evidence>
<feature type="region of interest" description="Disordered" evidence="2">
    <location>
        <begin position="1602"/>
        <end position="1631"/>
    </location>
</feature>
<feature type="region of interest" description="Disordered" evidence="2">
    <location>
        <begin position="1854"/>
        <end position="1873"/>
    </location>
</feature>
<feature type="compositionally biased region" description="Basic and acidic residues" evidence="2">
    <location>
        <begin position="355"/>
        <end position="382"/>
    </location>
</feature>
<feature type="region of interest" description="Disordered" evidence="2">
    <location>
        <begin position="1023"/>
        <end position="1083"/>
    </location>
</feature>